<dbReference type="EC" id="1.-.-.-" evidence="8"/>
<gene>
    <name evidence="10" type="primary">CSON001258</name>
</gene>
<dbReference type="EMBL" id="UFQS01001190">
    <property type="protein sequence ID" value="SSX09607.1"/>
    <property type="molecule type" value="Genomic_DNA"/>
</dbReference>
<reference evidence="9" key="1">
    <citation type="submission" date="2018-04" db="EMBL/GenBank/DDBJ databases">
        <authorList>
            <person name="Go L.Y."/>
            <person name="Mitchell J.A."/>
        </authorList>
    </citation>
    <scope>NUCLEOTIDE SEQUENCE</scope>
    <source>
        <tissue evidence="9">Whole organism</tissue>
    </source>
</reference>
<keyword evidence="7 8" id="KW-0503">Monooxygenase</keyword>
<evidence type="ECO:0000256" key="7">
    <source>
        <dbReference type="ARBA" id="ARBA00023033"/>
    </source>
</evidence>
<dbReference type="FunFam" id="3.50.50.60:FF:000138">
    <property type="entry name" value="Flavin-containing monooxygenase"/>
    <property type="match status" value="1"/>
</dbReference>
<dbReference type="Pfam" id="PF00743">
    <property type="entry name" value="FMO-like"/>
    <property type="match status" value="2"/>
</dbReference>
<evidence type="ECO:0000256" key="8">
    <source>
        <dbReference type="RuleBase" id="RU361177"/>
    </source>
</evidence>
<dbReference type="InterPro" id="IPR020946">
    <property type="entry name" value="Flavin_mOase-like"/>
</dbReference>
<dbReference type="InterPro" id="IPR050346">
    <property type="entry name" value="FMO-like"/>
</dbReference>
<dbReference type="AlphaFoldDB" id="A0A336MKL4"/>
<dbReference type="GO" id="GO:0050661">
    <property type="term" value="F:NADP binding"/>
    <property type="evidence" value="ECO:0007669"/>
    <property type="project" value="InterPro"/>
</dbReference>
<keyword evidence="5" id="KW-0521">NADP</keyword>
<accession>A0A336MKL4</accession>
<evidence type="ECO:0000313" key="9">
    <source>
        <dbReference type="EMBL" id="SSX09607.1"/>
    </source>
</evidence>
<dbReference type="PRINTS" id="PR00370">
    <property type="entry name" value="FMOXYGENASE"/>
</dbReference>
<evidence type="ECO:0000256" key="3">
    <source>
        <dbReference type="ARBA" id="ARBA00022630"/>
    </source>
</evidence>
<comment type="cofactor">
    <cofactor evidence="1 8">
        <name>FAD</name>
        <dbReference type="ChEBI" id="CHEBI:57692"/>
    </cofactor>
</comment>
<dbReference type="EMBL" id="UFQT01001190">
    <property type="protein sequence ID" value="SSX29403.1"/>
    <property type="molecule type" value="Genomic_DNA"/>
</dbReference>
<evidence type="ECO:0000313" key="10">
    <source>
        <dbReference type="EMBL" id="SSX29403.1"/>
    </source>
</evidence>
<sequence length="421" mass="47831">MENLHIAVIGAGTAGLSGAKHALAAGCNVTVFEQAKALGGTWVYTDATGKNEYGIDVHSSMYKGLHTNLPKEIMGYPDFPIPEQDRSYIPAEDMLKFLNLYAETFNVKQCIKLEHYVIRIRPIEDGKWEIIVRDLPNDTLLTLKFDAVLVCNGHYHTPAYPNYPGYKLFKGKQIHSHDYRCPDPYKDETVLVIGAGPSGMDLAYEVAKVAKRVTLSHHLRDKPKTIFPDNVTQRPDVTSMTEHGVHFSDGSYETFSVVLYCTGYQYTFPFLSVDAGIYVDDNFVTPLYKHCININYPTMAFIGLPTFVCASQMFDLQVRFALKFITGAKPMPSKDEMLADTEKDMQARWAKGYKKRQAHLMGEDQCNYYADLAETAEIEPIKPVITKIHKVSYHRYLDDLVNFRKNKFKILDNETFVEIEK</sequence>
<reference evidence="10" key="2">
    <citation type="submission" date="2018-07" db="EMBL/GenBank/DDBJ databases">
        <authorList>
            <person name="Quirk P.G."/>
            <person name="Krulwich T.A."/>
        </authorList>
    </citation>
    <scope>NUCLEOTIDE SEQUENCE</scope>
</reference>
<keyword evidence="3 8" id="KW-0285">Flavoprotein</keyword>
<dbReference type="InterPro" id="IPR036188">
    <property type="entry name" value="FAD/NAD-bd_sf"/>
</dbReference>
<dbReference type="InterPro" id="IPR000960">
    <property type="entry name" value="Flavin_mOase"/>
</dbReference>
<evidence type="ECO:0000256" key="2">
    <source>
        <dbReference type="ARBA" id="ARBA00009183"/>
    </source>
</evidence>
<dbReference type="Gene3D" id="3.50.50.60">
    <property type="entry name" value="FAD/NAD(P)-binding domain"/>
    <property type="match status" value="2"/>
</dbReference>
<evidence type="ECO:0000256" key="1">
    <source>
        <dbReference type="ARBA" id="ARBA00001974"/>
    </source>
</evidence>
<dbReference type="PIRSF" id="PIRSF000332">
    <property type="entry name" value="FMO"/>
    <property type="match status" value="1"/>
</dbReference>
<keyword evidence="4 8" id="KW-0274">FAD</keyword>
<dbReference type="SUPFAM" id="SSF51905">
    <property type="entry name" value="FAD/NAD(P)-binding domain"/>
    <property type="match status" value="2"/>
</dbReference>
<protein>
    <recommendedName>
        <fullName evidence="8">Flavin-containing monooxygenase</fullName>
        <ecNumber evidence="8">1.-.-.-</ecNumber>
    </recommendedName>
</protein>
<organism evidence="10">
    <name type="scientific">Culicoides sonorensis</name>
    <name type="common">Biting midge</name>
    <dbReference type="NCBI Taxonomy" id="179676"/>
    <lineage>
        <taxon>Eukaryota</taxon>
        <taxon>Metazoa</taxon>
        <taxon>Ecdysozoa</taxon>
        <taxon>Arthropoda</taxon>
        <taxon>Hexapoda</taxon>
        <taxon>Insecta</taxon>
        <taxon>Pterygota</taxon>
        <taxon>Neoptera</taxon>
        <taxon>Endopterygota</taxon>
        <taxon>Diptera</taxon>
        <taxon>Nematocera</taxon>
        <taxon>Chironomoidea</taxon>
        <taxon>Ceratopogonidae</taxon>
        <taxon>Ceratopogoninae</taxon>
        <taxon>Culicoides</taxon>
        <taxon>Monoculicoides</taxon>
    </lineage>
</organism>
<keyword evidence="6 8" id="KW-0560">Oxidoreductase</keyword>
<evidence type="ECO:0000256" key="4">
    <source>
        <dbReference type="ARBA" id="ARBA00022827"/>
    </source>
</evidence>
<evidence type="ECO:0000256" key="5">
    <source>
        <dbReference type="ARBA" id="ARBA00022857"/>
    </source>
</evidence>
<comment type="similarity">
    <text evidence="2 8">Belongs to the FMO family.</text>
</comment>
<dbReference type="GO" id="GO:0004499">
    <property type="term" value="F:N,N-dimethylaniline monooxygenase activity"/>
    <property type="evidence" value="ECO:0007669"/>
    <property type="project" value="InterPro"/>
</dbReference>
<proteinExistence type="inferred from homology"/>
<dbReference type="PANTHER" id="PTHR23023">
    <property type="entry name" value="DIMETHYLANILINE MONOOXYGENASE"/>
    <property type="match status" value="1"/>
</dbReference>
<dbReference type="OMA" id="MVTPLWK"/>
<evidence type="ECO:0000256" key="6">
    <source>
        <dbReference type="ARBA" id="ARBA00023002"/>
    </source>
</evidence>
<name>A0A336MKL4_CULSO</name>
<dbReference type="GO" id="GO:0050660">
    <property type="term" value="F:flavin adenine dinucleotide binding"/>
    <property type="evidence" value="ECO:0007669"/>
    <property type="project" value="InterPro"/>
</dbReference>
<dbReference type="VEuPathDB" id="VectorBase:CSON001258"/>